<evidence type="ECO:0000256" key="7">
    <source>
        <dbReference type="ARBA" id="ARBA00023065"/>
    </source>
</evidence>
<evidence type="ECO:0000256" key="5">
    <source>
        <dbReference type="ARBA" id="ARBA00022692"/>
    </source>
</evidence>
<evidence type="ECO:0000256" key="10">
    <source>
        <dbReference type="ARBA" id="ARBA00023237"/>
    </source>
</evidence>
<dbReference type="InterPro" id="IPR000531">
    <property type="entry name" value="Beta-barrel_TonB"/>
</dbReference>
<reference evidence="15 16" key="1">
    <citation type="submission" date="2020-07" db="EMBL/GenBank/DDBJ databases">
        <title>Halieaceae bacterium, F7430, whole genome shotgun sequencing project.</title>
        <authorList>
            <person name="Jiang S."/>
            <person name="Liu Z.W."/>
            <person name="Du Z.J."/>
        </authorList>
    </citation>
    <scope>NUCLEOTIDE SEQUENCE [LARGE SCALE GENOMIC DNA]</scope>
    <source>
        <strain evidence="15 16">F7430</strain>
    </source>
</reference>
<comment type="caution">
    <text evidence="15">The sequence shown here is derived from an EMBL/GenBank/DDBJ whole genome shotgun (WGS) entry which is preliminary data.</text>
</comment>
<comment type="similarity">
    <text evidence="11 12">Belongs to the TonB-dependent receptor family.</text>
</comment>
<evidence type="ECO:0000259" key="14">
    <source>
        <dbReference type="Pfam" id="PF07715"/>
    </source>
</evidence>
<evidence type="ECO:0000256" key="8">
    <source>
        <dbReference type="ARBA" id="ARBA00023077"/>
    </source>
</evidence>
<feature type="domain" description="TonB-dependent receptor-like beta-barrel" evidence="13">
    <location>
        <begin position="264"/>
        <end position="722"/>
    </location>
</feature>
<keyword evidence="4" id="KW-0410">Iron transport</keyword>
<keyword evidence="5 11" id="KW-0812">Transmembrane</keyword>
<keyword evidence="3 11" id="KW-1134">Transmembrane beta strand</keyword>
<evidence type="ECO:0000259" key="13">
    <source>
        <dbReference type="Pfam" id="PF00593"/>
    </source>
</evidence>
<evidence type="ECO:0000256" key="12">
    <source>
        <dbReference type="RuleBase" id="RU003357"/>
    </source>
</evidence>
<dbReference type="Pfam" id="PF00593">
    <property type="entry name" value="TonB_dep_Rec_b-barrel"/>
    <property type="match status" value="1"/>
</dbReference>
<dbReference type="PANTHER" id="PTHR32552:SF81">
    <property type="entry name" value="TONB-DEPENDENT OUTER MEMBRANE RECEPTOR"/>
    <property type="match status" value="1"/>
</dbReference>
<dbReference type="AlphaFoldDB" id="A0A7W2TU12"/>
<dbReference type="GO" id="GO:0006826">
    <property type="term" value="P:iron ion transport"/>
    <property type="evidence" value="ECO:0007669"/>
    <property type="project" value="UniProtKB-KW"/>
</dbReference>
<dbReference type="EMBL" id="JACFXU010000013">
    <property type="protein sequence ID" value="MBA6411960.1"/>
    <property type="molecule type" value="Genomic_DNA"/>
</dbReference>
<keyword evidence="6" id="KW-0408">Iron</keyword>
<dbReference type="InterPro" id="IPR036942">
    <property type="entry name" value="Beta-barrel_TonB_sf"/>
</dbReference>
<keyword evidence="10 11" id="KW-0998">Cell outer membrane</keyword>
<dbReference type="Proteomes" id="UP000539350">
    <property type="component" value="Unassembled WGS sequence"/>
</dbReference>
<accession>A0A7W2TU12</accession>
<keyword evidence="2 11" id="KW-0813">Transport</keyword>
<evidence type="ECO:0000256" key="1">
    <source>
        <dbReference type="ARBA" id="ARBA00004571"/>
    </source>
</evidence>
<dbReference type="InterPro" id="IPR012910">
    <property type="entry name" value="Plug_dom"/>
</dbReference>
<dbReference type="PROSITE" id="PS52016">
    <property type="entry name" value="TONB_DEPENDENT_REC_3"/>
    <property type="match status" value="1"/>
</dbReference>
<dbReference type="Pfam" id="PF07715">
    <property type="entry name" value="Plug"/>
    <property type="match status" value="1"/>
</dbReference>
<keyword evidence="7" id="KW-0406">Ion transport</keyword>
<feature type="domain" description="TonB-dependent receptor plug" evidence="14">
    <location>
        <begin position="70"/>
        <end position="178"/>
    </location>
</feature>
<evidence type="ECO:0000313" key="15">
    <source>
        <dbReference type="EMBL" id="MBA6411960.1"/>
    </source>
</evidence>
<keyword evidence="8 12" id="KW-0798">TonB box</keyword>
<gene>
    <name evidence="15" type="ORF">H2508_02400</name>
</gene>
<dbReference type="PANTHER" id="PTHR32552">
    <property type="entry name" value="FERRICHROME IRON RECEPTOR-RELATED"/>
    <property type="match status" value="1"/>
</dbReference>
<name>A0A7W2TU12_9GAMM</name>
<keyword evidence="9 11" id="KW-0472">Membrane</keyword>
<proteinExistence type="inferred from homology"/>
<evidence type="ECO:0000256" key="2">
    <source>
        <dbReference type="ARBA" id="ARBA00022448"/>
    </source>
</evidence>
<evidence type="ECO:0000256" key="11">
    <source>
        <dbReference type="PROSITE-ProRule" id="PRU01360"/>
    </source>
</evidence>
<evidence type="ECO:0000256" key="3">
    <source>
        <dbReference type="ARBA" id="ARBA00022452"/>
    </source>
</evidence>
<dbReference type="Gene3D" id="2.40.170.20">
    <property type="entry name" value="TonB-dependent receptor, beta-barrel domain"/>
    <property type="match status" value="1"/>
</dbReference>
<keyword evidence="16" id="KW-1185">Reference proteome</keyword>
<evidence type="ECO:0000256" key="4">
    <source>
        <dbReference type="ARBA" id="ARBA00022496"/>
    </source>
</evidence>
<evidence type="ECO:0000256" key="9">
    <source>
        <dbReference type="ARBA" id="ARBA00023136"/>
    </source>
</evidence>
<evidence type="ECO:0000256" key="6">
    <source>
        <dbReference type="ARBA" id="ARBA00023004"/>
    </source>
</evidence>
<organism evidence="15 16">
    <name type="scientific">Sediminihaliea albiluteola</name>
    <dbReference type="NCBI Taxonomy" id="2758564"/>
    <lineage>
        <taxon>Bacteria</taxon>
        <taxon>Pseudomonadati</taxon>
        <taxon>Pseudomonadota</taxon>
        <taxon>Gammaproteobacteria</taxon>
        <taxon>Cellvibrionales</taxon>
        <taxon>Halieaceae</taxon>
        <taxon>Sediminihaliea</taxon>
    </lineage>
</organism>
<dbReference type="InterPro" id="IPR039426">
    <property type="entry name" value="TonB-dep_rcpt-like"/>
</dbReference>
<dbReference type="GO" id="GO:0009279">
    <property type="term" value="C:cell outer membrane"/>
    <property type="evidence" value="ECO:0007669"/>
    <property type="project" value="UniProtKB-SubCell"/>
</dbReference>
<dbReference type="SUPFAM" id="SSF56935">
    <property type="entry name" value="Porins"/>
    <property type="match status" value="1"/>
</dbReference>
<evidence type="ECO:0000313" key="16">
    <source>
        <dbReference type="Proteomes" id="UP000539350"/>
    </source>
</evidence>
<protein>
    <submittedName>
        <fullName evidence="15">TonB-dependent receptor</fullName>
    </submittedName>
</protein>
<keyword evidence="15" id="KW-0675">Receptor</keyword>
<comment type="subcellular location">
    <subcellularLocation>
        <location evidence="1 11">Cell outer membrane</location>
        <topology evidence="1 11">Multi-pass membrane protein</topology>
    </subcellularLocation>
</comment>
<dbReference type="RefSeq" id="WP_182168799.1">
    <property type="nucleotide sequence ID" value="NZ_JACFXU010000013.1"/>
</dbReference>
<sequence length="764" mass="83014">MNNKSLPSRKTPLAATLASLRWSVGAIALSGVISSTLVGQVQAQETRRGTAALMLEEVIVTARKRVEGSQDVPMAISAFGSEQLEALKVRDLNDLSVSMPNVALDDVGTIRGTANFSIRGLGINSSIPGIDPTVGLIIDGVYMGTNGGVVFDTFDIESIEVLRGPQGTLFGRNVTGGAVLMNTKRPSDELEVTVRAAVDKGPQGGLNQYLMGSVGGPVSDWMSAKLTAYLNDDDGFVDNKFDGQEIGAIRQKMFRPVVVLTPSDDVIVTLRYEHTDIKGDGPVSQSHVNGSGVAPAYYESKRDKFNVSIDEKGSQDSETNSFTAEVNWDIGFGNGTITNIFGWRDNEALSRSDIDSQPVWLFHAPAWIETEQYSNELRYNGLFADKAHVTVGAYWFTNDIAYHERRELAGIATGGVAPGAQFDGGGIMKVDTRAIFGQVDYDLDETWTLTAGLRYSEEDKEAKIASLSKNINSPCNIVTTGDCFYDFRDDDSWNSLSPKVGVTYNLSDEAHLYSHWSKATRSGGYNMRNTSFDPADTPGPFDQETVTSFEVGYKSSFGRGKLNVAAFYNEVDDMQREINLPGPIGVIQLIRNTAEATILGLEIDGTYAITDSLVGFASLGVLDPKYDKVTYDLNGDGVINSLDKKLDMPRAAELTYTLGLNHDLSIADLGYLTSRISYSYRDKSYFTDNNLGEIDEQKILNLGFDFHTAGGHWVFSIYGDNLLNTVKQGGDTQLPDDIAGIPLGGAFSPLTAGRRVGLEVTYKL</sequence>